<dbReference type="InterPro" id="IPR006124">
    <property type="entry name" value="Metalloenzyme"/>
</dbReference>
<dbReference type="Proteomes" id="UP000198597">
    <property type="component" value="Unassembled WGS sequence"/>
</dbReference>
<protein>
    <submittedName>
        <fullName evidence="6">Phosphopentomutase</fullName>
    </submittedName>
</protein>
<dbReference type="GO" id="GO:0009117">
    <property type="term" value="P:nucleotide metabolic process"/>
    <property type="evidence" value="ECO:0007669"/>
    <property type="project" value="InterPro"/>
</dbReference>
<dbReference type="GO" id="GO:0043094">
    <property type="term" value="P:metabolic compound salvage"/>
    <property type="evidence" value="ECO:0007669"/>
    <property type="project" value="InterPro"/>
</dbReference>
<reference evidence="6 7" key="1">
    <citation type="submission" date="2016-10" db="EMBL/GenBank/DDBJ databases">
        <authorList>
            <person name="de Groot N.N."/>
        </authorList>
    </citation>
    <scope>NUCLEOTIDE SEQUENCE [LARGE SCALE GENOMIC DNA]</scope>
    <source>
        <strain evidence="6 7">DSM 12272</strain>
    </source>
</reference>
<accession>A0A1H0U6M7</accession>
<gene>
    <name evidence="6" type="ORF">SAMN04488529_10995</name>
</gene>
<sequence length="403" mass="45010">MSKVVVIVLDGFGIGYMDDVYKVRPLDIGANTFGHILEDNKSLRLKSLEKLGIMNLMGYESDNMKYSEEAVVGKMNLMHYGADTYFGHQEIMGSIPLKPINEPLKSIIVDLEKILLQKEYKVEKYYSGEDYILIINDGIVIADNIDTDLGQAYNVTTILDEIKFEEALEVGKITRKYAKASRVIVFGGKDVKLKDLKDNTLSKGNGYIGLDTPKTGVYKNGYRCIHLGYGVDYSKQVQTILTDRGIQSVLIGKVADIVTNIKGKSITMVDTKEIMKRTISEFKNLDNGFICTNIQETDISGHCESVERYSEILEIADKYIGELMNLISRDDLLMVIADHGNDPTIGHSKHTREQVPLLIYNKTAKNINIGERKTLGDVGATVSDFFNGDKTENGQSFLDLLKG</sequence>
<dbReference type="Gene3D" id="3.30.70.1250">
    <property type="entry name" value="Phosphopentomutase"/>
    <property type="match status" value="1"/>
</dbReference>
<name>A0A1H0U6M7_9CLOT</name>
<dbReference type="NCBIfam" id="NF009049">
    <property type="entry name" value="PRK12383.1"/>
    <property type="match status" value="1"/>
</dbReference>
<dbReference type="GO" id="GO:0008973">
    <property type="term" value="F:phosphopentomutase activity"/>
    <property type="evidence" value="ECO:0007669"/>
    <property type="project" value="InterPro"/>
</dbReference>
<dbReference type="GO" id="GO:0000287">
    <property type="term" value="F:magnesium ion binding"/>
    <property type="evidence" value="ECO:0007669"/>
    <property type="project" value="InterPro"/>
</dbReference>
<keyword evidence="3" id="KW-0464">Manganese</keyword>
<dbReference type="PIRSF" id="PIRSF001491">
    <property type="entry name" value="Ppentomutase"/>
    <property type="match status" value="1"/>
</dbReference>
<dbReference type="InterPro" id="IPR017850">
    <property type="entry name" value="Alkaline_phosphatase_core_sf"/>
</dbReference>
<evidence type="ECO:0000256" key="4">
    <source>
        <dbReference type="ARBA" id="ARBA00023235"/>
    </source>
</evidence>
<organism evidence="6 7">
    <name type="scientific">Clostridium gasigenes</name>
    <dbReference type="NCBI Taxonomy" id="94869"/>
    <lineage>
        <taxon>Bacteria</taxon>
        <taxon>Bacillati</taxon>
        <taxon>Bacillota</taxon>
        <taxon>Clostridia</taxon>
        <taxon>Eubacteriales</taxon>
        <taxon>Clostridiaceae</taxon>
        <taxon>Clostridium</taxon>
    </lineage>
</organism>
<dbReference type="GO" id="GO:0005829">
    <property type="term" value="C:cytosol"/>
    <property type="evidence" value="ECO:0007669"/>
    <property type="project" value="TreeGrafter"/>
</dbReference>
<dbReference type="InterPro" id="IPR024052">
    <property type="entry name" value="Phosphopentomutase_DeoB_cap_sf"/>
</dbReference>
<evidence type="ECO:0000256" key="3">
    <source>
        <dbReference type="ARBA" id="ARBA00023211"/>
    </source>
</evidence>
<dbReference type="PANTHER" id="PTHR21110">
    <property type="entry name" value="PHOSPHOPENTOMUTASE"/>
    <property type="match status" value="1"/>
</dbReference>
<evidence type="ECO:0000313" key="7">
    <source>
        <dbReference type="Proteomes" id="UP000198597"/>
    </source>
</evidence>
<comment type="similarity">
    <text evidence="1">Belongs to the phosphopentomutase family.</text>
</comment>
<dbReference type="Gene3D" id="3.40.720.10">
    <property type="entry name" value="Alkaline Phosphatase, subunit A"/>
    <property type="match status" value="1"/>
</dbReference>
<dbReference type="RefSeq" id="WP_089971108.1">
    <property type="nucleotide sequence ID" value="NZ_FNJM01000009.1"/>
</dbReference>
<keyword evidence="4" id="KW-0413">Isomerase</keyword>
<keyword evidence="2" id="KW-0479">Metal-binding</keyword>
<dbReference type="SUPFAM" id="SSF53649">
    <property type="entry name" value="Alkaline phosphatase-like"/>
    <property type="match status" value="1"/>
</dbReference>
<dbReference type="AlphaFoldDB" id="A0A1H0U6M7"/>
<dbReference type="Pfam" id="PF01676">
    <property type="entry name" value="Metalloenzyme"/>
    <property type="match status" value="1"/>
</dbReference>
<evidence type="ECO:0000256" key="2">
    <source>
        <dbReference type="ARBA" id="ARBA00022723"/>
    </source>
</evidence>
<feature type="domain" description="Metalloenzyme" evidence="5">
    <location>
        <begin position="3"/>
        <end position="387"/>
    </location>
</feature>
<dbReference type="STRING" id="94869.SAMN04488529_10995"/>
<evidence type="ECO:0000313" key="6">
    <source>
        <dbReference type="EMBL" id="SDP61927.1"/>
    </source>
</evidence>
<proteinExistence type="inferred from homology"/>
<dbReference type="PANTHER" id="PTHR21110:SF0">
    <property type="entry name" value="PHOSPHOPENTOMUTASE"/>
    <property type="match status" value="1"/>
</dbReference>
<dbReference type="InterPro" id="IPR010045">
    <property type="entry name" value="DeoB"/>
</dbReference>
<evidence type="ECO:0000259" key="5">
    <source>
        <dbReference type="Pfam" id="PF01676"/>
    </source>
</evidence>
<evidence type="ECO:0000256" key="1">
    <source>
        <dbReference type="ARBA" id="ARBA00010373"/>
    </source>
</evidence>
<keyword evidence="7" id="KW-1185">Reference proteome</keyword>
<dbReference type="OrthoDB" id="9769930at2"/>
<dbReference type="EMBL" id="FNJM01000009">
    <property type="protein sequence ID" value="SDP61927.1"/>
    <property type="molecule type" value="Genomic_DNA"/>
</dbReference>
<dbReference type="CDD" id="cd16009">
    <property type="entry name" value="PPM"/>
    <property type="match status" value="1"/>
</dbReference>